<keyword evidence="4" id="KW-1185">Reference proteome</keyword>
<accession>A0A8H5ERN4</accession>
<organism evidence="3 4">
    <name type="scientific">Psilocybe cf. subviscida</name>
    <dbReference type="NCBI Taxonomy" id="2480587"/>
    <lineage>
        <taxon>Eukaryota</taxon>
        <taxon>Fungi</taxon>
        <taxon>Dikarya</taxon>
        <taxon>Basidiomycota</taxon>
        <taxon>Agaricomycotina</taxon>
        <taxon>Agaricomycetes</taxon>
        <taxon>Agaricomycetidae</taxon>
        <taxon>Agaricales</taxon>
        <taxon>Agaricineae</taxon>
        <taxon>Strophariaceae</taxon>
        <taxon>Psilocybe</taxon>
    </lineage>
</organism>
<evidence type="ECO:0000313" key="3">
    <source>
        <dbReference type="EMBL" id="KAF5309912.1"/>
    </source>
</evidence>
<name>A0A8H5ERN4_9AGAR</name>
<dbReference type="EMBL" id="JAACJJ010000058">
    <property type="protein sequence ID" value="KAF5309912.1"/>
    <property type="molecule type" value="Genomic_DNA"/>
</dbReference>
<keyword evidence="1" id="KW-0175">Coiled coil</keyword>
<sequence>MAPSKAKTARAPPTSSKCQPTARRGAKPATPKPRARPQCRKCHDGPAHYRTECPIHSRSGKAKLLEQQAEENVDQPASSPPGPPPSFQPSSPPPQTWDPITPTRPSRVPTSSSKYLLQRAGEAAPPVTPAAVIDPALMEPPPPDNNDAASDNDDAASSPEAELRLVGEITPRPASRSPRKKVIPGEFGYVQNVCDGLKVYKLARKHKPPEVAESRDLATRNFKRRVKTILESCDDVAINTGACIFLGAYHPMQKSDKIWMYASPKLISKATDFAKETSKNFNSTMRSLADGKRLEVQELQERIDAEQNRADEAEARNAELENNYERLKAQLATLKATPQVE</sequence>
<feature type="compositionally biased region" description="Low complexity" evidence="2">
    <location>
        <begin position="99"/>
        <end position="113"/>
    </location>
</feature>
<evidence type="ECO:0000313" key="4">
    <source>
        <dbReference type="Proteomes" id="UP000567179"/>
    </source>
</evidence>
<feature type="coiled-coil region" evidence="1">
    <location>
        <begin position="289"/>
        <end position="337"/>
    </location>
</feature>
<feature type="compositionally biased region" description="Low complexity" evidence="2">
    <location>
        <begin position="145"/>
        <end position="160"/>
    </location>
</feature>
<feature type="compositionally biased region" description="Pro residues" evidence="2">
    <location>
        <begin position="78"/>
        <end position="96"/>
    </location>
</feature>
<protein>
    <submittedName>
        <fullName evidence="3">Uncharacterized protein</fullName>
    </submittedName>
</protein>
<comment type="caution">
    <text evidence="3">The sequence shown here is derived from an EMBL/GenBank/DDBJ whole genome shotgun (WGS) entry which is preliminary data.</text>
</comment>
<feature type="region of interest" description="Disordered" evidence="2">
    <location>
        <begin position="1"/>
        <end position="165"/>
    </location>
</feature>
<reference evidence="3 4" key="1">
    <citation type="journal article" date="2020" name="ISME J.">
        <title>Uncovering the hidden diversity of litter-decomposition mechanisms in mushroom-forming fungi.</title>
        <authorList>
            <person name="Floudas D."/>
            <person name="Bentzer J."/>
            <person name="Ahren D."/>
            <person name="Johansson T."/>
            <person name="Persson P."/>
            <person name="Tunlid A."/>
        </authorList>
    </citation>
    <scope>NUCLEOTIDE SEQUENCE [LARGE SCALE GENOMIC DNA]</scope>
    <source>
        <strain evidence="3 4">CBS 101986</strain>
    </source>
</reference>
<evidence type="ECO:0000256" key="2">
    <source>
        <dbReference type="SAM" id="MobiDB-lite"/>
    </source>
</evidence>
<evidence type="ECO:0000256" key="1">
    <source>
        <dbReference type="SAM" id="Coils"/>
    </source>
</evidence>
<proteinExistence type="predicted"/>
<gene>
    <name evidence="3" type="ORF">D9619_010542</name>
</gene>
<feature type="compositionally biased region" description="Basic and acidic residues" evidence="2">
    <location>
        <begin position="41"/>
        <end position="55"/>
    </location>
</feature>
<dbReference type="AlphaFoldDB" id="A0A8H5ERN4"/>
<dbReference type="OrthoDB" id="3060861at2759"/>
<dbReference type="Proteomes" id="UP000567179">
    <property type="component" value="Unassembled WGS sequence"/>
</dbReference>